<gene>
    <name evidence="5" type="ORF">GCM10010082_13950</name>
</gene>
<evidence type="ECO:0000256" key="2">
    <source>
        <dbReference type="ARBA" id="ARBA00022741"/>
    </source>
</evidence>
<evidence type="ECO:0000259" key="4">
    <source>
        <dbReference type="PROSITE" id="PS50893"/>
    </source>
</evidence>
<dbReference type="EMBL" id="BMZM01000002">
    <property type="protein sequence ID" value="GHC22994.1"/>
    <property type="molecule type" value="Genomic_DNA"/>
</dbReference>
<dbReference type="PROSITE" id="PS00211">
    <property type="entry name" value="ABC_TRANSPORTER_1"/>
    <property type="match status" value="1"/>
</dbReference>
<evidence type="ECO:0000313" key="6">
    <source>
        <dbReference type="Proteomes" id="UP000604243"/>
    </source>
</evidence>
<dbReference type="SUPFAM" id="SSF52540">
    <property type="entry name" value="P-loop containing nucleoside triphosphate hydrolases"/>
    <property type="match status" value="1"/>
</dbReference>
<dbReference type="Pfam" id="PF00005">
    <property type="entry name" value="ABC_tran"/>
    <property type="match status" value="1"/>
</dbReference>
<name>A0ABQ3FGE6_9GAMM</name>
<evidence type="ECO:0000313" key="5">
    <source>
        <dbReference type="EMBL" id="GHC22994.1"/>
    </source>
</evidence>
<dbReference type="InterPro" id="IPR050093">
    <property type="entry name" value="ABC_SmlMolc_Importer"/>
</dbReference>
<dbReference type="InterPro" id="IPR017871">
    <property type="entry name" value="ABC_transporter-like_CS"/>
</dbReference>
<dbReference type="InterPro" id="IPR003593">
    <property type="entry name" value="AAA+_ATPase"/>
</dbReference>
<keyword evidence="1" id="KW-0813">Transport</keyword>
<reference evidence="6" key="1">
    <citation type="journal article" date="2019" name="Int. J. Syst. Evol. Microbiol.">
        <title>The Global Catalogue of Microorganisms (GCM) 10K type strain sequencing project: providing services to taxonomists for standard genome sequencing and annotation.</title>
        <authorList>
            <consortium name="The Broad Institute Genomics Platform"/>
            <consortium name="The Broad Institute Genome Sequencing Center for Infectious Disease"/>
            <person name="Wu L."/>
            <person name="Ma J."/>
        </authorList>
    </citation>
    <scope>NUCLEOTIDE SEQUENCE [LARGE SCALE GENOMIC DNA]</scope>
    <source>
        <strain evidence="6">KCTC 42082</strain>
    </source>
</reference>
<dbReference type="InterPro" id="IPR027417">
    <property type="entry name" value="P-loop_NTPase"/>
</dbReference>
<dbReference type="GO" id="GO:0005524">
    <property type="term" value="F:ATP binding"/>
    <property type="evidence" value="ECO:0007669"/>
    <property type="project" value="UniProtKB-KW"/>
</dbReference>
<dbReference type="PANTHER" id="PTHR42781">
    <property type="entry name" value="SPERMIDINE/PUTRESCINE IMPORT ATP-BINDING PROTEIN POTA"/>
    <property type="match status" value="1"/>
</dbReference>
<comment type="caution">
    <text evidence="5">The sequence shown here is derived from an EMBL/GenBank/DDBJ whole genome shotgun (WGS) entry which is preliminary data.</text>
</comment>
<dbReference type="SMART" id="SM00382">
    <property type="entry name" value="AAA"/>
    <property type="match status" value="1"/>
</dbReference>
<protein>
    <submittedName>
        <fullName evidence="5">ABC transporter ATP-binding protein</fullName>
    </submittedName>
</protein>
<keyword evidence="6" id="KW-1185">Reference proteome</keyword>
<dbReference type="PROSITE" id="PS50893">
    <property type="entry name" value="ABC_TRANSPORTER_2"/>
    <property type="match status" value="1"/>
</dbReference>
<dbReference type="PANTHER" id="PTHR42781:SF4">
    <property type="entry name" value="SPERMIDINE_PUTRESCINE IMPORT ATP-BINDING PROTEIN POTA"/>
    <property type="match status" value="1"/>
</dbReference>
<evidence type="ECO:0000256" key="1">
    <source>
        <dbReference type="ARBA" id="ARBA00022448"/>
    </source>
</evidence>
<keyword evidence="2" id="KW-0547">Nucleotide-binding</keyword>
<dbReference type="InterPro" id="IPR003439">
    <property type="entry name" value="ABC_transporter-like_ATP-bd"/>
</dbReference>
<proteinExistence type="predicted"/>
<dbReference type="InterPro" id="IPR013611">
    <property type="entry name" value="Transp-assoc_OB_typ2"/>
</dbReference>
<feature type="domain" description="ABC transporter" evidence="4">
    <location>
        <begin position="1"/>
        <end position="233"/>
    </location>
</feature>
<dbReference type="Proteomes" id="UP000604243">
    <property type="component" value="Unassembled WGS sequence"/>
</dbReference>
<dbReference type="Gene3D" id="3.40.50.300">
    <property type="entry name" value="P-loop containing nucleotide triphosphate hydrolases"/>
    <property type="match status" value="1"/>
</dbReference>
<dbReference type="Pfam" id="PF08402">
    <property type="entry name" value="TOBE_2"/>
    <property type="match status" value="1"/>
</dbReference>
<evidence type="ECO:0000256" key="3">
    <source>
        <dbReference type="ARBA" id="ARBA00022840"/>
    </source>
</evidence>
<organism evidence="5 6">
    <name type="scientific">Kushneria pakistanensis</name>
    <dbReference type="NCBI Taxonomy" id="1508770"/>
    <lineage>
        <taxon>Bacteria</taxon>
        <taxon>Pseudomonadati</taxon>
        <taxon>Pseudomonadota</taxon>
        <taxon>Gammaproteobacteria</taxon>
        <taxon>Oceanospirillales</taxon>
        <taxon>Halomonadaceae</taxon>
        <taxon>Kushneria</taxon>
    </lineage>
</organism>
<sequence>MTALAKHFGQHVALEGLSMTIEPGEFVALLGPSGCGKSTTLRLLAGFETPDHGEIYLGDQRLSSAQMQVPPEQRRMGMVFQSYALWPHLSVAGNVDYPLRVQKVASSERRRRVEAVLARVDMTAMAGRYPRELSGGQRQRVALARCLVSQPAVILLDEPLANLDRHLRASMEDYFRDFHRETGTTMVYVTHDQDEAMALADRVAVMQAGRLKQFATPETLYHQPVDVDVARFIGQGSIVHLTRAAAGEWLTGSEAQRLSDQGRARGFVRPQHVVTGVEGGLPAQVERCIFRGERHVLSLRLADGQSLTAYSAAAQPSGSRTGVAIERLWGLEAGEREVKGADARASAG</sequence>
<keyword evidence="3 5" id="KW-0067">ATP-binding</keyword>
<accession>A0ABQ3FGE6</accession>